<evidence type="ECO:0000259" key="6">
    <source>
        <dbReference type="PROSITE" id="PS50043"/>
    </source>
</evidence>
<dbReference type="CDD" id="cd06170">
    <property type="entry name" value="LuxR_C_like"/>
    <property type="match status" value="1"/>
</dbReference>
<dbReference type="AlphaFoldDB" id="A0A0G4QAT5"/>
<name>A0A0G4QAT5_9GAMM</name>
<dbReference type="PANTHER" id="PTHR43214">
    <property type="entry name" value="TWO-COMPONENT RESPONSE REGULATOR"/>
    <property type="match status" value="1"/>
</dbReference>
<evidence type="ECO:0000259" key="7">
    <source>
        <dbReference type="PROSITE" id="PS50110"/>
    </source>
</evidence>
<comment type="caution">
    <text evidence="5">Lacks conserved residue(s) required for the propagation of feature annotation.</text>
</comment>
<evidence type="ECO:0000256" key="3">
    <source>
        <dbReference type="ARBA" id="ARBA00023125"/>
    </source>
</evidence>
<organism evidence="8 9">
    <name type="scientific">Proteus penneri</name>
    <dbReference type="NCBI Taxonomy" id="102862"/>
    <lineage>
        <taxon>Bacteria</taxon>
        <taxon>Pseudomonadati</taxon>
        <taxon>Pseudomonadota</taxon>
        <taxon>Gammaproteobacteria</taxon>
        <taxon>Enterobacterales</taxon>
        <taxon>Morganellaceae</taxon>
        <taxon>Proteus</taxon>
    </lineage>
</organism>
<dbReference type="GO" id="GO:0003677">
    <property type="term" value="F:DNA binding"/>
    <property type="evidence" value="ECO:0007669"/>
    <property type="project" value="UniProtKB-KW"/>
</dbReference>
<feature type="domain" description="Response regulatory" evidence="7">
    <location>
        <begin position="3"/>
        <end position="118"/>
    </location>
</feature>
<dbReference type="Pfam" id="PF00196">
    <property type="entry name" value="GerE"/>
    <property type="match status" value="1"/>
</dbReference>
<sequence>MINTLIISRVEIFSLGIKTLLSQIKKINVRKVMNDESDAFRYCRQFSVNLIIFYSAPSISLIDSIKRIKRSSLSIKIIVISPKTDSILSITLLQLGIEGFIIVDTSCENILQAIRQVCIGQRYISQESAMEIALTKLQQELNPLHHLSERELQIMSMIIRGKKITQIASELNINTKTVNSYRYRMFSKLKISGDVELTHIAIRYGLIEIESHLQSGRQI</sequence>
<feature type="domain" description="HTH luxR-type" evidence="6">
    <location>
        <begin position="140"/>
        <end position="205"/>
    </location>
</feature>
<dbReference type="GO" id="GO:0000160">
    <property type="term" value="P:phosphorelay signal transduction system"/>
    <property type="evidence" value="ECO:0007669"/>
    <property type="project" value="UniProtKB-KW"/>
</dbReference>
<dbReference type="PRINTS" id="PR00038">
    <property type="entry name" value="HTHLUXR"/>
</dbReference>
<dbReference type="EMBL" id="CVRY01000004">
    <property type="protein sequence ID" value="CRL63008.1"/>
    <property type="molecule type" value="Genomic_DNA"/>
</dbReference>
<dbReference type="PROSITE" id="PS50043">
    <property type="entry name" value="HTH_LUXR_2"/>
    <property type="match status" value="1"/>
</dbReference>
<dbReference type="GO" id="GO:0006355">
    <property type="term" value="P:regulation of DNA-templated transcription"/>
    <property type="evidence" value="ECO:0007669"/>
    <property type="project" value="InterPro"/>
</dbReference>
<dbReference type="SUPFAM" id="SSF46894">
    <property type="entry name" value="C-terminal effector domain of the bipartite response regulators"/>
    <property type="match status" value="1"/>
</dbReference>
<keyword evidence="4" id="KW-0804">Transcription</keyword>
<dbReference type="PROSITE" id="PS50110">
    <property type="entry name" value="RESPONSE_REGULATORY"/>
    <property type="match status" value="1"/>
</dbReference>
<dbReference type="InterPro" id="IPR016032">
    <property type="entry name" value="Sig_transdc_resp-reg_C-effctor"/>
</dbReference>
<dbReference type="Proteomes" id="UP000183920">
    <property type="component" value="Unassembled WGS sequence"/>
</dbReference>
<protein>
    <submittedName>
        <fullName evidence="8">Response regulator UvrY</fullName>
    </submittedName>
</protein>
<dbReference type="Gene3D" id="3.40.50.2300">
    <property type="match status" value="1"/>
</dbReference>
<dbReference type="SUPFAM" id="SSF52172">
    <property type="entry name" value="CheY-like"/>
    <property type="match status" value="1"/>
</dbReference>
<keyword evidence="2" id="KW-0805">Transcription regulation</keyword>
<dbReference type="InterPro" id="IPR000792">
    <property type="entry name" value="Tscrpt_reg_LuxR_C"/>
</dbReference>
<evidence type="ECO:0000256" key="1">
    <source>
        <dbReference type="ARBA" id="ARBA00023012"/>
    </source>
</evidence>
<gene>
    <name evidence="8" type="primary">uvrY</name>
    <name evidence="8" type="ORF">BN1804_02269</name>
</gene>
<evidence type="ECO:0000256" key="5">
    <source>
        <dbReference type="PROSITE-ProRule" id="PRU00169"/>
    </source>
</evidence>
<dbReference type="SMART" id="SM00421">
    <property type="entry name" value="HTH_LUXR"/>
    <property type="match status" value="1"/>
</dbReference>
<proteinExistence type="predicted"/>
<evidence type="ECO:0000256" key="4">
    <source>
        <dbReference type="ARBA" id="ARBA00023163"/>
    </source>
</evidence>
<dbReference type="PANTHER" id="PTHR43214:SF3">
    <property type="entry name" value="RESPONSE REGULATOR UVRY"/>
    <property type="match status" value="1"/>
</dbReference>
<keyword evidence="3" id="KW-0238">DNA-binding</keyword>
<evidence type="ECO:0000256" key="2">
    <source>
        <dbReference type="ARBA" id="ARBA00023015"/>
    </source>
</evidence>
<keyword evidence="1" id="KW-0902">Two-component regulatory system</keyword>
<accession>A0A0G4QAT5</accession>
<dbReference type="InterPro" id="IPR039420">
    <property type="entry name" value="WalR-like"/>
</dbReference>
<dbReference type="InterPro" id="IPR011006">
    <property type="entry name" value="CheY-like_superfamily"/>
</dbReference>
<reference evidence="9" key="1">
    <citation type="submission" date="2015-06" db="EMBL/GenBank/DDBJ databases">
        <authorList>
            <person name="Urmite Genomes"/>
        </authorList>
    </citation>
    <scope>NUCLEOTIDE SEQUENCE [LARGE SCALE GENOMIC DNA]</scope>
    <source>
        <strain evidence="9">CSUR P1867</strain>
    </source>
</reference>
<evidence type="ECO:0000313" key="9">
    <source>
        <dbReference type="Proteomes" id="UP000183920"/>
    </source>
</evidence>
<dbReference type="InterPro" id="IPR001789">
    <property type="entry name" value="Sig_transdc_resp-reg_receiver"/>
</dbReference>
<evidence type="ECO:0000313" key="8">
    <source>
        <dbReference type="EMBL" id="CRL63008.1"/>
    </source>
</evidence>